<dbReference type="PANTHER" id="PTHR34220:SF7">
    <property type="entry name" value="SENSOR HISTIDINE KINASE YPDA"/>
    <property type="match status" value="1"/>
</dbReference>
<evidence type="ECO:0000256" key="5">
    <source>
        <dbReference type="ARBA" id="ARBA00022553"/>
    </source>
</evidence>
<dbReference type="InterPro" id="IPR005467">
    <property type="entry name" value="His_kinase_dom"/>
</dbReference>
<comment type="subcellular location">
    <subcellularLocation>
        <location evidence="2">Cell membrane</location>
        <topology evidence="2">Multi-pass membrane protein</topology>
    </subcellularLocation>
</comment>
<evidence type="ECO:0000256" key="6">
    <source>
        <dbReference type="ARBA" id="ARBA00022679"/>
    </source>
</evidence>
<dbReference type="SUPFAM" id="SSF55874">
    <property type="entry name" value="ATPase domain of HSP90 chaperone/DNA topoisomerase II/histidine kinase"/>
    <property type="match status" value="1"/>
</dbReference>
<dbReference type="EC" id="2.7.13.3" evidence="3"/>
<dbReference type="GO" id="GO:0005524">
    <property type="term" value="F:ATP binding"/>
    <property type="evidence" value="ECO:0007669"/>
    <property type="project" value="UniProtKB-KW"/>
</dbReference>
<protein>
    <recommendedName>
        <fullName evidence="3">histidine kinase</fullName>
        <ecNumber evidence="3">2.7.13.3</ecNumber>
    </recommendedName>
</protein>
<dbReference type="Pfam" id="PF06580">
    <property type="entry name" value="His_kinase"/>
    <property type="match status" value="1"/>
</dbReference>
<dbReference type="InterPro" id="IPR003594">
    <property type="entry name" value="HATPase_dom"/>
</dbReference>
<evidence type="ECO:0000256" key="9">
    <source>
        <dbReference type="ARBA" id="ARBA00022840"/>
    </source>
</evidence>
<dbReference type="InterPro" id="IPR010559">
    <property type="entry name" value="Sig_transdc_His_kin_internal"/>
</dbReference>
<dbReference type="GO" id="GO:0000155">
    <property type="term" value="F:phosphorelay sensor kinase activity"/>
    <property type="evidence" value="ECO:0007669"/>
    <property type="project" value="InterPro"/>
</dbReference>
<dbReference type="EMBL" id="JACJVO010000024">
    <property type="protein sequence ID" value="MBB6733127.1"/>
    <property type="molecule type" value="Genomic_DNA"/>
</dbReference>
<dbReference type="Pfam" id="PF02518">
    <property type="entry name" value="HATPase_c"/>
    <property type="match status" value="1"/>
</dbReference>
<name>A0A7X0SN87_9BACL</name>
<dbReference type="SMART" id="SM00304">
    <property type="entry name" value="HAMP"/>
    <property type="match status" value="1"/>
</dbReference>
<keyword evidence="4" id="KW-1003">Cell membrane</keyword>
<organism evidence="15 16">
    <name type="scientific">Cohnella zeiphila</name>
    <dbReference type="NCBI Taxonomy" id="2761120"/>
    <lineage>
        <taxon>Bacteria</taxon>
        <taxon>Bacillati</taxon>
        <taxon>Bacillota</taxon>
        <taxon>Bacilli</taxon>
        <taxon>Bacillales</taxon>
        <taxon>Paenibacillaceae</taxon>
        <taxon>Cohnella</taxon>
    </lineage>
</organism>
<feature type="transmembrane region" description="Helical" evidence="12">
    <location>
        <begin position="318"/>
        <end position="342"/>
    </location>
</feature>
<evidence type="ECO:0000256" key="4">
    <source>
        <dbReference type="ARBA" id="ARBA00022475"/>
    </source>
</evidence>
<dbReference type="Proteomes" id="UP000564644">
    <property type="component" value="Unassembled WGS sequence"/>
</dbReference>
<keyword evidence="5" id="KW-0597">Phosphoprotein</keyword>
<evidence type="ECO:0000256" key="10">
    <source>
        <dbReference type="ARBA" id="ARBA00023012"/>
    </source>
</evidence>
<dbReference type="SUPFAM" id="SSF158472">
    <property type="entry name" value="HAMP domain-like"/>
    <property type="match status" value="1"/>
</dbReference>
<evidence type="ECO:0000256" key="12">
    <source>
        <dbReference type="SAM" id="Phobius"/>
    </source>
</evidence>
<evidence type="ECO:0000313" key="16">
    <source>
        <dbReference type="Proteomes" id="UP000564644"/>
    </source>
</evidence>
<dbReference type="Gene3D" id="3.30.565.10">
    <property type="entry name" value="Histidine kinase-like ATPase, C-terminal domain"/>
    <property type="match status" value="1"/>
</dbReference>
<keyword evidence="8 15" id="KW-0418">Kinase</keyword>
<evidence type="ECO:0000256" key="8">
    <source>
        <dbReference type="ARBA" id="ARBA00022777"/>
    </source>
</evidence>
<keyword evidence="9" id="KW-0067">ATP-binding</keyword>
<keyword evidence="12" id="KW-0812">Transmembrane</keyword>
<evidence type="ECO:0000256" key="2">
    <source>
        <dbReference type="ARBA" id="ARBA00004651"/>
    </source>
</evidence>
<comment type="catalytic activity">
    <reaction evidence="1">
        <text>ATP + protein L-histidine = ADP + protein N-phospho-L-histidine.</text>
        <dbReference type="EC" id="2.7.13.3"/>
    </reaction>
</comment>
<keyword evidence="12" id="KW-1133">Transmembrane helix</keyword>
<dbReference type="InterPro" id="IPR050640">
    <property type="entry name" value="Bact_2-comp_sensor_kinase"/>
</dbReference>
<evidence type="ECO:0000259" key="13">
    <source>
        <dbReference type="PROSITE" id="PS50109"/>
    </source>
</evidence>
<gene>
    <name evidence="15" type="ORF">H7C18_19600</name>
</gene>
<evidence type="ECO:0000256" key="1">
    <source>
        <dbReference type="ARBA" id="ARBA00000085"/>
    </source>
</evidence>
<reference evidence="15 16" key="1">
    <citation type="submission" date="2020-08" db="EMBL/GenBank/DDBJ databases">
        <title>Cohnella phylogeny.</title>
        <authorList>
            <person name="Dunlap C."/>
        </authorList>
    </citation>
    <scope>NUCLEOTIDE SEQUENCE [LARGE SCALE GENOMIC DNA]</scope>
    <source>
        <strain evidence="15 16">CBP 2801</strain>
    </source>
</reference>
<dbReference type="SMART" id="SM00387">
    <property type="entry name" value="HATPase_c"/>
    <property type="match status" value="1"/>
</dbReference>
<evidence type="ECO:0000259" key="14">
    <source>
        <dbReference type="PROSITE" id="PS50885"/>
    </source>
</evidence>
<accession>A0A7X0SN87</accession>
<dbReference type="PROSITE" id="PS50109">
    <property type="entry name" value="HIS_KIN"/>
    <property type="match status" value="1"/>
</dbReference>
<evidence type="ECO:0000256" key="3">
    <source>
        <dbReference type="ARBA" id="ARBA00012438"/>
    </source>
</evidence>
<feature type="domain" description="HAMP" evidence="14">
    <location>
        <begin position="339"/>
        <end position="391"/>
    </location>
</feature>
<keyword evidence="11 12" id="KW-0472">Membrane</keyword>
<dbReference type="InterPro" id="IPR003660">
    <property type="entry name" value="HAMP_dom"/>
</dbReference>
<dbReference type="Pfam" id="PF00672">
    <property type="entry name" value="HAMP"/>
    <property type="match status" value="1"/>
</dbReference>
<comment type="caution">
    <text evidence="15">The sequence shown here is derived from an EMBL/GenBank/DDBJ whole genome shotgun (WGS) entry which is preliminary data.</text>
</comment>
<proteinExistence type="predicted"/>
<dbReference type="GO" id="GO:0005886">
    <property type="term" value="C:plasma membrane"/>
    <property type="evidence" value="ECO:0007669"/>
    <property type="project" value="UniProtKB-SubCell"/>
</dbReference>
<keyword evidence="16" id="KW-1185">Reference proteome</keyword>
<keyword evidence="10" id="KW-0902">Two-component regulatory system</keyword>
<dbReference type="CDD" id="cd06225">
    <property type="entry name" value="HAMP"/>
    <property type="match status" value="1"/>
</dbReference>
<feature type="transmembrane region" description="Helical" evidence="12">
    <location>
        <begin position="23"/>
        <end position="47"/>
    </location>
</feature>
<feature type="domain" description="Histidine kinase" evidence="13">
    <location>
        <begin position="475"/>
        <end position="606"/>
    </location>
</feature>
<evidence type="ECO:0000256" key="7">
    <source>
        <dbReference type="ARBA" id="ARBA00022741"/>
    </source>
</evidence>
<evidence type="ECO:0000313" key="15">
    <source>
        <dbReference type="EMBL" id="MBB6733127.1"/>
    </source>
</evidence>
<evidence type="ECO:0000256" key="11">
    <source>
        <dbReference type="ARBA" id="ARBA00023136"/>
    </source>
</evidence>
<dbReference type="PROSITE" id="PS50885">
    <property type="entry name" value="HAMP"/>
    <property type="match status" value="1"/>
</dbReference>
<sequence>MGNVREWTGTALRRLRDLATRRLVNKLILLFTSIIILIVASLTFISYKIIERESVQNSIASNTNNLKLVNQNFEKYFSEIEQLSLPQIKYDEIIDAIKHESVDYASRLYLEDYLRTLYYSRTDIERIYLYLVDEGKYIYISREASNVTVSAGLDDSIPRQAWYREAMASGKNRAIQSLIFPAEIGYPFDGENCFMAYHRVIRSLADRQPRAVLSFYFNDSVKNQIVQDVPFAGGEHLMFLDSGNVPFHVDDKTFYKAIGTSAFLANVDPSMAKPQFTWEEGSRKYLVVYNVSGTDGWKLIKPIPYSEIYAAARTARLIGIWTGFGFLLLAIVLVTLTSNAITSPLKKLSRQMSRFSTGEFDAAAEVRGRDEIAYLSKHFNLMVRRTNELINERYKMKLVEKNAILKALEAEINPHFLYNALQAISTKALKGGMDEIADMVDALAMTLRYCISGKDIVHAKDELKHIERYLVLQKARFGRRLQVVYDFDESQTDIAVPKLSIQSLVENSIKHALEKVSSAITIVIRIHLTELQAVISVRDNGPGIAPDRLRDILRSFRAEWEDREGESIGLKNLNARLKLIYGDEAGLEIETDESGTEMSMIIPRGGGVHV</sequence>
<dbReference type="InterPro" id="IPR036890">
    <property type="entry name" value="HATPase_C_sf"/>
</dbReference>
<keyword evidence="6" id="KW-0808">Transferase</keyword>
<keyword evidence="7" id="KW-0547">Nucleotide-binding</keyword>
<dbReference type="PANTHER" id="PTHR34220">
    <property type="entry name" value="SENSOR HISTIDINE KINASE YPDA"/>
    <property type="match status" value="1"/>
</dbReference>
<dbReference type="AlphaFoldDB" id="A0A7X0SN87"/>
<dbReference type="Gene3D" id="6.10.340.10">
    <property type="match status" value="1"/>
</dbReference>
<dbReference type="RefSeq" id="WP_185130782.1">
    <property type="nucleotide sequence ID" value="NZ_JACJVO010000024.1"/>
</dbReference>